<feature type="transmembrane region" description="Helical" evidence="6">
    <location>
        <begin position="142"/>
        <end position="164"/>
    </location>
</feature>
<evidence type="ECO:0000256" key="2">
    <source>
        <dbReference type="ARBA" id="ARBA00022475"/>
    </source>
</evidence>
<dbReference type="Gene3D" id="1.20.950.20">
    <property type="entry name" value="Transmembrane di-heme cytochromes, Chain C"/>
    <property type="match status" value="1"/>
</dbReference>
<evidence type="ECO:0000259" key="7">
    <source>
        <dbReference type="Pfam" id="PF01292"/>
    </source>
</evidence>
<evidence type="ECO:0000256" key="3">
    <source>
        <dbReference type="ARBA" id="ARBA00022692"/>
    </source>
</evidence>
<dbReference type="Pfam" id="PF01292">
    <property type="entry name" value="Ni_hydr_CYTB"/>
    <property type="match status" value="1"/>
</dbReference>
<sequence>MKSIRIWDIPTRLFHWFLVMAIAGLWYTGTEGDMDRHLPLAYFTLALLLFRLIWGFVGGFYSRFSAFQLSPMNAIRYIRSGLKSDYPGHNPLGSWSVVALLLCVAVQLTTGLFANDSILTEGPLAHYVSSDLSDQMTSWHALNFNILLGLIALHIAAVVFYTVIKRDDILPAMITGKRSVSENMDEPARKNPAYSLIAIAVSASIAWLITQLGY</sequence>
<feature type="domain" description="Cytochrome b561 bacterial/Ni-hydrogenase" evidence="7">
    <location>
        <begin position="7"/>
        <end position="176"/>
    </location>
</feature>
<evidence type="ECO:0000256" key="1">
    <source>
        <dbReference type="ARBA" id="ARBA00004651"/>
    </source>
</evidence>
<feature type="transmembrane region" description="Helical" evidence="6">
    <location>
        <begin position="12"/>
        <end position="28"/>
    </location>
</feature>
<dbReference type="SUPFAM" id="SSF81342">
    <property type="entry name" value="Transmembrane di-heme cytochromes"/>
    <property type="match status" value="1"/>
</dbReference>
<comment type="caution">
    <text evidence="8">The sequence shown here is derived from an EMBL/GenBank/DDBJ whole genome shotgun (WGS) entry which is preliminary data.</text>
</comment>
<comment type="subcellular location">
    <subcellularLocation>
        <location evidence="1">Cell membrane</location>
        <topology evidence="1">Multi-pass membrane protein</topology>
    </subcellularLocation>
</comment>
<dbReference type="EMBL" id="BAABFL010000464">
    <property type="protein sequence ID" value="GAA4651867.1"/>
    <property type="molecule type" value="Genomic_DNA"/>
</dbReference>
<name>A0ABP8V7L3_9GAMM</name>
<dbReference type="PANTHER" id="PTHR30485:SF2">
    <property type="entry name" value="BLL0597 PROTEIN"/>
    <property type="match status" value="1"/>
</dbReference>
<accession>A0ABP8V7L3</accession>
<evidence type="ECO:0000313" key="9">
    <source>
        <dbReference type="Proteomes" id="UP001500604"/>
    </source>
</evidence>
<dbReference type="InterPro" id="IPR016174">
    <property type="entry name" value="Di-haem_cyt_TM"/>
</dbReference>
<evidence type="ECO:0000256" key="5">
    <source>
        <dbReference type="ARBA" id="ARBA00023136"/>
    </source>
</evidence>
<keyword evidence="9" id="KW-1185">Reference proteome</keyword>
<evidence type="ECO:0000256" key="4">
    <source>
        <dbReference type="ARBA" id="ARBA00022989"/>
    </source>
</evidence>
<protein>
    <submittedName>
        <fullName evidence="8">Cytochrome b/b6 domain-containing protein</fullName>
    </submittedName>
</protein>
<keyword evidence="2" id="KW-1003">Cell membrane</keyword>
<evidence type="ECO:0000256" key="6">
    <source>
        <dbReference type="SAM" id="Phobius"/>
    </source>
</evidence>
<reference evidence="9" key="1">
    <citation type="journal article" date="2019" name="Int. J. Syst. Evol. Microbiol.">
        <title>The Global Catalogue of Microorganisms (GCM) 10K type strain sequencing project: providing services to taxonomists for standard genome sequencing and annotation.</title>
        <authorList>
            <consortium name="The Broad Institute Genomics Platform"/>
            <consortium name="The Broad Institute Genome Sequencing Center for Infectious Disease"/>
            <person name="Wu L."/>
            <person name="Ma J."/>
        </authorList>
    </citation>
    <scope>NUCLEOTIDE SEQUENCE [LARGE SCALE GENOMIC DNA]</scope>
    <source>
        <strain evidence="9">JCM 17805</strain>
    </source>
</reference>
<proteinExistence type="predicted"/>
<gene>
    <name evidence="8" type="ORF">GCM10023116_41510</name>
</gene>
<evidence type="ECO:0000313" key="8">
    <source>
        <dbReference type="EMBL" id="GAA4651867.1"/>
    </source>
</evidence>
<organism evidence="8 9">
    <name type="scientific">Kistimonas scapharcae</name>
    <dbReference type="NCBI Taxonomy" id="1036133"/>
    <lineage>
        <taxon>Bacteria</taxon>
        <taxon>Pseudomonadati</taxon>
        <taxon>Pseudomonadota</taxon>
        <taxon>Gammaproteobacteria</taxon>
        <taxon>Oceanospirillales</taxon>
        <taxon>Endozoicomonadaceae</taxon>
        <taxon>Kistimonas</taxon>
    </lineage>
</organism>
<dbReference type="Proteomes" id="UP001500604">
    <property type="component" value="Unassembled WGS sequence"/>
</dbReference>
<dbReference type="InterPro" id="IPR011577">
    <property type="entry name" value="Cyt_b561_bac/Ni-Hgenase"/>
</dbReference>
<keyword evidence="4 6" id="KW-1133">Transmembrane helix</keyword>
<feature type="transmembrane region" description="Helical" evidence="6">
    <location>
        <begin position="92"/>
        <end position="114"/>
    </location>
</feature>
<dbReference type="InterPro" id="IPR051542">
    <property type="entry name" value="Hydrogenase_cytochrome"/>
</dbReference>
<dbReference type="RefSeq" id="WP_345198324.1">
    <property type="nucleotide sequence ID" value="NZ_BAABFL010000464.1"/>
</dbReference>
<dbReference type="PANTHER" id="PTHR30485">
    <property type="entry name" value="NI/FE-HYDROGENASE 1 B-TYPE CYTOCHROME SUBUNIT"/>
    <property type="match status" value="1"/>
</dbReference>
<keyword evidence="5 6" id="KW-0472">Membrane</keyword>
<feature type="transmembrane region" description="Helical" evidence="6">
    <location>
        <begin position="193"/>
        <end position="210"/>
    </location>
</feature>
<keyword evidence="3 6" id="KW-0812">Transmembrane</keyword>
<feature type="transmembrane region" description="Helical" evidence="6">
    <location>
        <begin position="40"/>
        <end position="62"/>
    </location>
</feature>